<feature type="domain" description="FCP1 homology" evidence="3">
    <location>
        <begin position="128"/>
        <end position="286"/>
    </location>
</feature>
<organism evidence="4 5">
    <name type="scientific">Euplotes crassus</name>
    <dbReference type="NCBI Taxonomy" id="5936"/>
    <lineage>
        <taxon>Eukaryota</taxon>
        <taxon>Sar</taxon>
        <taxon>Alveolata</taxon>
        <taxon>Ciliophora</taxon>
        <taxon>Intramacronucleata</taxon>
        <taxon>Spirotrichea</taxon>
        <taxon>Hypotrichia</taxon>
        <taxon>Euplotida</taxon>
        <taxon>Euplotidae</taxon>
        <taxon>Moneuplotes</taxon>
    </lineage>
</organism>
<dbReference type="Gene3D" id="3.40.50.1000">
    <property type="entry name" value="HAD superfamily/HAD-like"/>
    <property type="match status" value="1"/>
</dbReference>
<dbReference type="SUPFAM" id="SSF56784">
    <property type="entry name" value="HAD-like"/>
    <property type="match status" value="1"/>
</dbReference>
<comment type="caution">
    <text evidence="4">The sequence shown here is derived from an EMBL/GenBank/DDBJ whole genome shotgun (WGS) entry which is preliminary data.</text>
</comment>
<feature type="compositionally biased region" description="Basic and acidic residues" evidence="2">
    <location>
        <begin position="360"/>
        <end position="370"/>
    </location>
</feature>
<feature type="region of interest" description="Disordered" evidence="2">
    <location>
        <begin position="1"/>
        <end position="36"/>
    </location>
</feature>
<dbReference type="SMART" id="SM00577">
    <property type="entry name" value="CPDc"/>
    <property type="match status" value="1"/>
</dbReference>
<dbReference type="CDD" id="cd07521">
    <property type="entry name" value="HAD_FCP1-like"/>
    <property type="match status" value="1"/>
</dbReference>
<feature type="coiled-coil region" evidence="1">
    <location>
        <begin position="440"/>
        <end position="467"/>
    </location>
</feature>
<dbReference type="InterPro" id="IPR050365">
    <property type="entry name" value="TIM50"/>
</dbReference>
<dbReference type="InterPro" id="IPR023214">
    <property type="entry name" value="HAD_sf"/>
</dbReference>
<dbReference type="PANTHER" id="PTHR12210">
    <property type="entry name" value="DULLARD PROTEIN PHOSPHATASE"/>
    <property type="match status" value="1"/>
</dbReference>
<evidence type="ECO:0000256" key="2">
    <source>
        <dbReference type="SAM" id="MobiDB-lite"/>
    </source>
</evidence>
<feature type="compositionally biased region" description="Basic and acidic residues" evidence="2">
    <location>
        <begin position="1"/>
        <end position="31"/>
    </location>
</feature>
<feature type="region of interest" description="Disordered" evidence="2">
    <location>
        <begin position="52"/>
        <end position="110"/>
    </location>
</feature>
<evidence type="ECO:0000313" key="5">
    <source>
        <dbReference type="Proteomes" id="UP001295684"/>
    </source>
</evidence>
<gene>
    <name evidence="4" type="ORF">ECRASSUSDP1_LOCUS28699</name>
</gene>
<reference evidence="4" key="1">
    <citation type="submission" date="2023-07" db="EMBL/GenBank/DDBJ databases">
        <authorList>
            <consortium name="AG Swart"/>
            <person name="Singh M."/>
            <person name="Singh A."/>
            <person name="Seah K."/>
            <person name="Emmerich C."/>
        </authorList>
    </citation>
    <scope>NUCLEOTIDE SEQUENCE</scope>
    <source>
        <strain evidence="4">DP1</strain>
    </source>
</reference>
<sequence length="507" mass="59485">MVPDSPSERKRDKDQRSHYNDDKRHNGREIKAVSVTPVKSVYSRYPLTYKNEISDSSKQAYKRYNYEPRRSDQSEFTVEDAVSQAPNPSAHPKPSKDFKSSKTPPEYDLPDPVYDRVTGGYLAPQIEENLGKKTLVLDLDETLIHSWFKPINSPDLCLDVKIKNKFTKIYVLTRPWVYNFLDEVQKLFEVVIFTASVSTYAIPIINKLDRTDYQYQMLFRQHCDTKSGSFVKDLSKLGRDLKDCVIIDNTPNCYRLQKRNALPILSWFEDPRDRELDKLLPILKKLAKVEDVRPYIKKLVNSNAINFDKIYRVFRNVNEHDSLKRSFSFRSDKDQRTEISRSKNRPKSTRRRNKDKHSKTKEIETLRGDRSGTTINNEDGQVQSMKSLKKDSDLKSKIKHSFVNINNENKKIYPKKKRIAKYTSSKKLSKEKKINKETSSKLLQKSSERLRREIQQYSSKLKRSIESFDVEDKVHSIHQEETSKLANYAHHLRKSYLRTGKSKKRIT</sequence>
<proteinExistence type="predicted"/>
<dbReference type="EMBL" id="CAMPGE010029592">
    <property type="protein sequence ID" value="CAI2387072.1"/>
    <property type="molecule type" value="Genomic_DNA"/>
</dbReference>
<dbReference type="InterPro" id="IPR011948">
    <property type="entry name" value="Dullard_phosphatase"/>
</dbReference>
<keyword evidence="1" id="KW-0175">Coiled coil</keyword>
<dbReference type="InterPro" id="IPR004274">
    <property type="entry name" value="FCP1_dom"/>
</dbReference>
<evidence type="ECO:0000313" key="4">
    <source>
        <dbReference type="EMBL" id="CAI2387072.1"/>
    </source>
</evidence>
<dbReference type="NCBIfam" id="TIGR02251">
    <property type="entry name" value="HIF-SF_euk"/>
    <property type="match status" value="1"/>
</dbReference>
<dbReference type="FunFam" id="3.40.50.1000:FF:000093">
    <property type="entry name" value="NLI interacting factor-like phosphatase family protein"/>
    <property type="match status" value="1"/>
</dbReference>
<evidence type="ECO:0000256" key="1">
    <source>
        <dbReference type="SAM" id="Coils"/>
    </source>
</evidence>
<dbReference type="GO" id="GO:0016791">
    <property type="term" value="F:phosphatase activity"/>
    <property type="evidence" value="ECO:0007669"/>
    <property type="project" value="InterPro"/>
</dbReference>
<dbReference type="InterPro" id="IPR036412">
    <property type="entry name" value="HAD-like_sf"/>
</dbReference>
<feature type="compositionally biased region" description="Basic and acidic residues" evidence="2">
    <location>
        <begin position="64"/>
        <end position="73"/>
    </location>
</feature>
<feature type="compositionally biased region" description="Polar residues" evidence="2">
    <location>
        <begin position="371"/>
        <end position="383"/>
    </location>
</feature>
<keyword evidence="5" id="KW-1185">Reference proteome</keyword>
<feature type="compositionally biased region" description="Basic residues" evidence="2">
    <location>
        <begin position="342"/>
        <end position="359"/>
    </location>
</feature>
<evidence type="ECO:0000259" key="3">
    <source>
        <dbReference type="PROSITE" id="PS50969"/>
    </source>
</evidence>
<dbReference type="AlphaFoldDB" id="A0AAD1Y9I3"/>
<protein>
    <recommendedName>
        <fullName evidence="3">FCP1 homology domain-containing protein</fullName>
    </recommendedName>
</protein>
<accession>A0AAD1Y9I3</accession>
<feature type="region of interest" description="Disordered" evidence="2">
    <location>
        <begin position="333"/>
        <end position="393"/>
    </location>
</feature>
<name>A0AAD1Y9I3_EUPCR</name>
<dbReference type="Pfam" id="PF03031">
    <property type="entry name" value="NIF"/>
    <property type="match status" value="1"/>
</dbReference>
<dbReference type="Proteomes" id="UP001295684">
    <property type="component" value="Unassembled WGS sequence"/>
</dbReference>
<dbReference type="PROSITE" id="PS50969">
    <property type="entry name" value="FCP1"/>
    <property type="match status" value="1"/>
</dbReference>